<dbReference type="InterPro" id="IPR037923">
    <property type="entry name" value="HTH-like"/>
</dbReference>
<dbReference type="InterPro" id="IPR018060">
    <property type="entry name" value="HTH_AraC"/>
</dbReference>
<evidence type="ECO:0000256" key="3">
    <source>
        <dbReference type="ARBA" id="ARBA00023163"/>
    </source>
</evidence>
<dbReference type="Gene3D" id="2.60.120.10">
    <property type="entry name" value="Jelly Rolls"/>
    <property type="match status" value="1"/>
</dbReference>
<evidence type="ECO:0000256" key="1">
    <source>
        <dbReference type="ARBA" id="ARBA00023015"/>
    </source>
</evidence>
<dbReference type="InterPro" id="IPR018062">
    <property type="entry name" value="HTH_AraC-typ_CS"/>
</dbReference>
<dbReference type="RefSeq" id="WP_249972225.1">
    <property type="nucleotide sequence ID" value="NZ_JAMFLZ010000002.1"/>
</dbReference>
<keyword evidence="2" id="KW-0238">DNA-binding</keyword>
<reference evidence="5" key="1">
    <citation type="submission" date="2022-05" db="EMBL/GenBank/DDBJ databases">
        <authorList>
            <person name="Park J.-S."/>
        </authorList>
    </citation>
    <scope>NUCLEOTIDE SEQUENCE</scope>
    <source>
        <strain evidence="5">2012CJ34-3</strain>
    </source>
</reference>
<dbReference type="PRINTS" id="PR00032">
    <property type="entry name" value="HTHARAC"/>
</dbReference>
<dbReference type="PROSITE" id="PS01124">
    <property type="entry name" value="HTH_ARAC_FAMILY_2"/>
    <property type="match status" value="1"/>
</dbReference>
<evidence type="ECO:0000313" key="5">
    <source>
        <dbReference type="EMBL" id="MCL6294293.1"/>
    </source>
</evidence>
<dbReference type="InterPro" id="IPR009057">
    <property type="entry name" value="Homeodomain-like_sf"/>
</dbReference>
<evidence type="ECO:0000259" key="4">
    <source>
        <dbReference type="PROSITE" id="PS01124"/>
    </source>
</evidence>
<evidence type="ECO:0000313" key="6">
    <source>
        <dbReference type="Proteomes" id="UP001165381"/>
    </source>
</evidence>
<keyword evidence="1" id="KW-0805">Transcription regulation</keyword>
<proteinExistence type="predicted"/>
<evidence type="ECO:0000256" key="2">
    <source>
        <dbReference type="ARBA" id="ARBA00023125"/>
    </source>
</evidence>
<dbReference type="EMBL" id="JAMFLZ010000002">
    <property type="protein sequence ID" value="MCL6294293.1"/>
    <property type="molecule type" value="Genomic_DNA"/>
</dbReference>
<dbReference type="SUPFAM" id="SSF46689">
    <property type="entry name" value="Homeodomain-like"/>
    <property type="match status" value="2"/>
</dbReference>
<dbReference type="PROSITE" id="PS00041">
    <property type="entry name" value="HTH_ARAC_FAMILY_1"/>
    <property type="match status" value="1"/>
</dbReference>
<dbReference type="InterPro" id="IPR020449">
    <property type="entry name" value="Tscrpt_reg_AraC-type_HTH"/>
</dbReference>
<keyword evidence="3" id="KW-0804">Transcription</keyword>
<dbReference type="Pfam" id="PF12833">
    <property type="entry name" value="HTH_18"/>
    <property type="match status" value="1"/>
</dbReference>
<dbReference type="Proteomes" id="UP001165381">
    <property type="component" value="Unassembled WGS sequence"/>
</dbReference>
<feature type="domain" description="HTH araC/xylS-type" evidence="4">
    <location>
        <begin position="186"/>
        <end position="283"/>
    </location>
</feature>
<comment type="caution">
    <text evidence="5">The sequence shown here is derived from an EMBL/GenBank/DDBJ whole genome shotgun (WGS) entry which is preliminary data.</text>
</comment>
<keyword evidence="6" id="KW-1185">Reference proteome</keyword>
<dbReference type="Pfam" id="PF02311">
    <property type="entry name" value="AraC_binding"/>
    <property type="match status" value="1"/>
</dbReference>
<dbReference type="PANTHER" id="PTHR43280">
    <property type="entry name" value="ARAC-FAMILY TRANSCRIPTIONAL REGULATOR"/>
    <property type="match status" value="1"/>
</dbReference>
<dbReference type="SMART" id="SM00342">
    <property type="entry name" value="HTH_ARAC"/>
    <property type="match status" value="1"/>
</dbReference>
<protein>
    <submittedName>
        <fullName evidence="5">AraC family transcriptional regulator</fullName>
    </submittedName>
</protein>
<dbReference type="SUPFAM" id="SSF51215">
    <property type="entry name" value="Regulatory protein AraC"/>
    <property type="match status" value="1"/>
</dbReference>
<organism evidence="5 6">
    <name type="scientific">Jejuia spongiicola</name>
    <dbReference type="NCBI Taxonomy" id="2942207"/>
    <lineage>
        <taxon>Bacteria</taxon>
        <taxon>Pseudomonadati</taxon>
        <taxon>Bacteroidota</taxon>
        <taxon>Flavobacteriia</taxon>
        <taxon>Flavobacteriales</taxon>
        <taxon>Flavobacteriaceae</taxon>
        <taxon>Jejuia</taxon>
    </lineage>
</organism>
<name>A0ABT0QCS9_9FLAO</name>
<accession>A0ABT0QCS9</accession>
<dbReference type="Gene3D" id="1.10.10.60">
    <property type="entry name" value="Homeodomain-like"/>
    <property type="match status" value="2"/>
</dbReference>
<dbReference type="InterPro" id="IPR014710">
    <property type="entry name" value="RmlC-like_jellyroll"/>
</dbReference>
<dbReference type="InterPro" id="IPR003313">
    <property type="entry name" value="AraC-bd"/>
</dbReference>
<dbReference type="PANTHER" id="PTHR43280:SF28">
    <property type="entry name" value="HTH-TYPE TRANSCRIPTIONAL ACTIVATOR RHAS"/>
    <property type="match status" value="1"/>
</dbReference>
<gene>
    <name evidence="5" type="ORF">M3P09_04770</name>
</gene>
<sequence>MQNQTNDRVVYNLNTLGYKRCKQFGHYKYTKVKPRLENHIHKDIIEICYCLKGQQFYNIEQNELKLNGNDILIVSPNTIHSTGVYPEDKGELFWIQISLNNDLGKLCNLPFLQSNYILKALTKKSNAVFKGAFSLKNILNALFTQLEKPQSILSVITINHLIIQLLLETLSLTEKPQEVKPTIRLNIINEYIEKNLSRSIYVDELAGAIKISVSYFKTWFKENTGITPNEYINRLKIKQAKVDLLNEKTITQVAFNLGYNSSQYFATSFKKFTGITPKAYIAKHNTK</sequence>